<comment type="caution">
    <text evidence="2">The sequence shown here is derived from an EMBL/GenBank/DDBJ whole genome shotgun (WGS) entry which is preliminary data.</text>
</comment>
<proteinExistence type="predicted"/>
<evidence type="ECO:0008006" key="4">
    <source>
        <dbReference type="Google" id="ProtNLM"/>
    </source>
</evidence>
<dbReference type="EMBL" id="JBBXMP010000165">
    <property type="protein sequence ID" value="KAL0060698.1"/>
    <property type="molecule type" value="Genomic_DNA"/>
</dbReference>
<protein>
    <recommendedName>
        <fullName evidence="4">Gustatory receptor</fullName>
    </recommendedName>
</protein>
<feature type="transmembrane region" description="Helical" evidence="1">
    <location>
        <begin position="63"/>
        <end position="93"/>
    </location>
</feature>
<feature type="transmembrane region" description="Helical" evidence="1">
    <location>
        <begin position="274"/>
        <end position="295"/>
    </location>
</feature>
<feature type="transmembrane region" description="Helical" evidence="1">
    <location>
        <begin position="192"/>
        <end position="217"/>
    </location>
</feature>
<sequence>MPRTPEERAAPFITTQNVITKTRIIDKVFPQLMFLTYGVYLIVFGLAIYVLTHRRNSLAPRLYLWFTVVLFTLNTIFVTFNAVGLIHQTIIMYEAVKTREWEPLLNYLADNDTIGIMCVALDVAIVGMNVIADWMLIHRCYVIWESRKMIAYPLAIISVIINGLMVGSYVVLRLNSAGVKLPEGAFMKANNINNGAFIAAAGFNFLLTLITAGRIWYITREARKVLGSPIRSRYKTIVSIIMESGSLYTVTLLATIILYFTVDPKNTGGIPVDLAVLSTQLSGLAPTIIIVRVAYSQSVDSVQQVVSTLNFASRDLEGSATVHLESRSKTSISSHSPQTRDLF</sequence>
<feature type="transmembrane region" description="Helical" evidence="1">
    <location>
        <begin position="113"/>
        <end position="137"/>
    </location>
</feature>
<accession>A0ABR2ZH70</accession>
<gene>
    <name evidence="2" type="ORF">AAF712_012521</name>
</gene>
<keyword evidence="3" id="KW-1185">Reference proteome</keyword>
<evidence type="ECO:0000256" key="1">
    <source>
        <dbReference type="SAM" id="Phobius"/>
    </source>
</evidence>
<reference evidence="2 3" key="1">
    <citation type="submission" date="2024-05" db="EMBL/GenBank/DDBJ databases">
        <title>A draft genome resource for the thread blight pathogen Marasmius tenuissimus strain MS-2.</title>
        <authorList>
            <person name="Yulfo-Soto G.E."/>
            <person name="Baruah I.K."/>
            <person name="Amoako-Attah I."/>
            <person name="Bukari Y."/>
            <person name="Meinhardt L.W."/>
            <person name="Bailey B.A."/>
            <person name="Cohen S.P."/>
        </authorList>
    </citation>
    <scope>NUCLEOTIDE SEQUENCE [LARGE SCALE GENOMIC DNA]</scope>
    <source>
        <strain evidence="2 3">MS-2</strain>
    </source>
</reference>
<name>A0ABR2ZH70_9AGAR</name>
<organism evidence="2 3">
    <name type="scientific">Marasmius tenuissimus</name>
    <dbReference type="NCBI Taxonomy" id="585030"/>
    <lineage>
        <taxon>Eukaryota</taxon>
        <taxon>Fungi</taxon>
        <taxon>Dikarya</taxon>
        <taxon>Basidiomycota</taxon>
        <taxon>Agaricomycotina</taxon>
        <taxon>Agaricomycetes</taxon>
        <taxon>Agaricomycetidae</taxon>
        <taxon>Agaricales</taxon>
        <taxon>Marasmiineae</taxon>
        <taxon>Marasmiaceae</taxon>
        <taxon>Marasmius</taxon>
    </lineage>
</organism>
<evidence type="ECO:0000313" key="2">
    <source>
        <dbReference type="EMBL" id="KAL0060698.1"/>
    </source>
</evidence>
<feature type="transmembrane region" description="Helical" evidence="1">
    <location>
        <begin position="237"/>
        <end position="262"/>
    </location>
</feature>
<keyword evidence="1" id="KW-0812">Transmembrane</keyword>
<dbReference type="Proteomes" id="UP001437256">
    <property type="component" value="Unassembled WGS sequence"/>
</dbReference>
<evidence type="ECO:0000313" key="3">
    <source>
        <dbReference type="Proteomes" id="UP001437256"/>
    </source>
</evidence>
<keyword evidence="1" id="KW-1133">Transmembrane helix</keyword>
<keyword evidence="1" id="KW-0472">Membrane</keyword>
<feature type="transmembrane region" description="Helical" evidence="1">
    <location>
        <begin position="32"/>
        <end position="51"/>
    </location>
</feature>
<feature type="transmembrane region" description="Helical" evidence="1">
    <location>
        <begin position="149"/>
        <end position="172"/>
    </location>
</feature>